<protein>
    <submittedName>
        <fullName evidence="1">Uncharacterized protein</fullName>
    </submittedName>
</protein>
<dbReference type="Proteomes" id="UP000076276">
    <property type="component" value="Unassembled WGS sequence"/>
</dbReference>
<accession>A0A151Y597</accession>
<comment type="caution">
    <text evidence="1">The sequence shown here is derived from an EMBL/GenBank/DDBJ whole genome shotgun (WGS) entry which is preliminary data.</text>
</comment>
<dbReference type="AlphaFoldDB" id="A0A151Y597"/>
<name>A0A151Y597_9GAMM</name>
<evidence type="ECO:0000313" key="2">
    <source>
        <dbReference type="Proteomes" id="UP000076276"/>
    </source>
</evidence>
<dbReference type="OrthoDB" id="7284604at2"/>
<proteinExistence type="predicted"/>
<dbReference type="EMBL" id="LUAW01000011">
    <property type="protein sequence ID" value="KYQ73205.1"/>
    <property type="molecule type" value="Genomic_DNA"/>
</dbReference>
<evidence type="ECO:0000313" key="1">
    <source>
        <dbReference type="EMBL" id="KYQ73205.1"/>
    </source>
</evidence>
<dbReference type="RefSeq" id="WP_067666516.1">
    <property type="nucleotide sequence ID" value="NZ_CBCSIK010000008.1"/>
</dbReference>
<organism evidence="1 2">
    <name type="scientific">Acinetobacter pragensis</name>
    <dbReference type="NCBI Taxonomy" id="1806892"/>
    <lineage>
        <taxon>Bacteria</taxon>
        <taxon>Pseudomonadati</taxon>
        <taxon>Pseudomonadota</taxon>
        <taxon>Gammaproteobacteria</taxon>
        <taxon>Moraxellales</taxon>
        <taxon>Moraxellaceae</taxon>
        <taxon>Acinetobacter</taxon>
    </lineage>
</organism>
<dbReference type="STRING" id="1806892.AZH43_07195"/>
<keyword evidence="2" id="KW-1185">Reference proteome</keyword>
<sequence length="169" mass="18778">MILDRVLQLELLSKIAECYPFVWTDYERKPDTPEYYKIAVNLNYLKGHGLLTENSTKVVHSTSGNGGGSILVMKPEITEKGLDFLKDDGGLSAILNVVTIRFETETLKAIISTKINESDLSQEQKQSMTLALEELPAESIKHLTTKLLDECVDNLPGAMTVIGTWLSSF</sequence>
<gene>
    <name evidence="1" type="ORF">AZH43_07195</name>
</gene>
<reference evidence="1 2" key="1">
    <citation type="submission" date="2016-03" db="EMBL/GenBank/DDBJ databases">
        <title>Acinetobacter genomospecies 28 strain ANC 4149.</title>
        <authorList>
            <person name="Radolfova-Krizova L."/>
            <person name="Nemec A."/>
        </authorList>
    </citation>
    <scope>NUCLEOTIDE SEQUENCE [LARGE SCALE GENOMIC DNA]</scope>
    <source>
        <strain evidence="1 2">ANC 4149</strain>
    </source>
</reference>